<evidence type="ECO:0000259" key="5">
    <source>
        <dbReference type="PROSITE" id="PS50937"/>
    </source>
</evidence>
<dbReference type="RefSeq" id="WP_128524335.1">
    <property type="nucleotide sequence ID" value="NZ_CP026118.1"/>
</dbReference>
<proteinExistence type="predicted"/>
<dbReference type="PANTHER" id="PTHR30204">
    <property type="entry name" value="REDOX-CYCLING DRUG-SENSING TRANSCRIPTIONAL ACTIVATOR SOXR"/>
    <property type="match status" value="1"/>
</dbReference>
<dbReference type="InterPro" id="IPR009061">
    <property type="entry name" value="DNA-bd_dom_put_sf"/>
</dbReference>
<dbReference type="SUPFAM" id="SSF53335">
    <property type="entry name" value="S-adenosyl-L-methionine-dependent methyltransferases"/>
    <property type="match status" value="1"/>
</dbReference>
<evidence type="ECO:0000256" key="2">
    <source>
        <dbReference type="ARBA" id="ARBA00023015"/>
    </source>
</evidence>
<accession>A0A410MBL6</accession>
<dbReference type="GO" id="GO:0008757">
    <property type="term" value="F:S-adenosylmethionine-dependent methyltransferase activity"/>
    <property type="evidence" value="ECO:0007669"/>
    <property type="project" value="InterPro"/>
</dbReference>
<dbReference type="Gene3D" id="3.40.50.150">
    <property type="entry name" value="Vaccinia Virus protein VP39"/>
    <property type="match status" value="1"/>
</dbReference>
<dbReference type="AlphaFoldDB" id="A0A410MBL6"/>
<protein>
    <submittedName>
        <fullName evidence="6">Transcriptional regulator</fullName>
    </submittedName>
</protein>
<name>A0A410MBL6_9BACI</name>
<dbReference type="InterPro" id="IPR029063">
    <property type="entry name" value="SAM-dependent_MTases_sf"/>
</dbReference>
<dbReference type="OrthoDB" id="465705at2"/>
<gene>
    <name evidence="6" type="ORF">HLI_07470</name>
</gene>
<sequence length="337" mass="39094">MKITETAKMLHTTPRTIRFYEEKGLITPEKGENDYRYFQEEDLWKLQTILALREVGMSTAQIKASLEGDNIQSYLDLQRSALYGEWIQIKDMITTLDQMIGESPGHEDLLNLSQQLKEVKKMRKSWKDRWNFDEQAEEYDQTIKTTGYRFNVHEHYHVALSKVKDWVEPKPEELGVDIGTGTGNLAALFMDDGTTMIGVDQSEEMLKVCLKKYPELETRPGHFLSLPIMDHSTDFVVSSYALHHLPDAEKELALAEMDRILNDDGRIAIADLMFENEKEKQRILAQFEQEGNGEAVDAIHDEFYADLSKLVNWLEKEGYNVKTHQFNRILHLLYAEK</sequence>
<organism evidence="6 7">
    <name type="scientific">Halobacillus litoralis</name>
    <dbReference type="NCBI Taxonomy" id="45668"/>
    <lineage>
        <taxon>Bacteria</taxon>
        <taxon>Bacillati</taxon>
        <taxon>Bacillota</taxon>
        <taxon>Bacilli</taxon>
        <taxon>Bacillales</taxon>
        <taxon>Bacillaceae</taxon>
        <taxon>Halobacillus</taxon>
    </lineage>
</organism>
<dbReference type="KEGG" id="hli:HLI_07470"/>
<feature type="domain" description="HTH merR-type" evidence="5">
    <location>
        <begin position="1"/>
        <end position="68"/>
    </location>
</feature>
<dbReference type="PANTHER" id="PTHR30204:SF69">
    <property type="entry name" value="MERR-FAMILY TRANSCRIPTIONAL REGULATOR"/>
    <property type="match status" value="1"/>
</dbReference>
<dbReference type="EMBL" id="CP026118">
    <property type="protein sequence ID" value="QAS52073.1"/>
    <property type="molecule type" value="Genomic_DNA"/>
</dbReference>
<evidence type="ECO:0000313" key="7">
    <source>
        <dbReference type="Proteomes" id="UP000287756"/>
    </source>
</evidence>
<dbReference type="InterPro" id="IPR047057">
    <property type="entry name" value="MerR_fam"/>
</dbReference>
<evidence type="ECO:0000313" key="6">
    <source>
        <dbReference type="EMBL" id="QAS52073.1"/>
    </source>
</evidence>
<evidence type="ECO:0000256" key="3">
    <source>
        <dbReference type="ARBA" id="ARBA00023125"/>
    </source>
</evidence>
<keyword evidence="1" id="KW-0678">Repressor</keyword>
<dbReference type="CDD" id="cd00592">
    <property type="entry name" value="HTH_MerR-like"/>
    <property type="match status" value="1"/>
</dbReference>
<keyword evidence="4" id="KW-0804">Transcription</keyword>
<dbReference type="SUPFAM" id="SSF46955">
    <property type="entry name" value="Putative DNA-binding domain"/>
    <property type="match status" value="1"/>
</dbReference>
<dbReference type="SMART" id="SM00422">
    <property type="entry name" value="HTH_MERR"/>
    <property type="match status" value="1"/>
</dbReference>
<dbReference type="CDD" id="cd02440">
    <property type="entry name" value="AdoMet_MTases"/>
    <property type="match status" value="1"/>
</dbReference>
<keyword evidence="3" id="KW-0238">DNA-binding</keyword>
<dbReference type="GO" id="GO:0003700">
    <property type="term" value="F:DNA-binding transcription factor activity"/>
    <property type="evidence" value="ECO:0007669"/>
    <property type="project" value="InterPro"/>
</dbReference>
<dbReference type="InterPro" id="IPR013216">
    <property type="entry name" value="Methyltransf_11"/>
</dbReference>
<evidence type="ECO:0000256" key="1">
    <source>
        <dbReference type="ARBA" id="ARBA00022491"/>
    </source>
</evidence>
<evidence type="ECO:0000256" key="4">
    <source>
        <dbReference type="ARBA" id="ARBA00023163"/>
    </source>
</evidence>
<dbReference type="Pfam" id="PF08241">
    <property type="entry name" value="Methyltransf_11"/>
    <property type="match status" value="1"/>
</dbReference>
<dbReference type="Pfam" id="PF13411">
    <property type="entry name" value="MerR_1"/>
    <property type="match status" value="1"/>
</dbReference>
<dbReference type="GO" id="GO:0003677">
    <property type="term" value="F:DNA binding"/>
    <property type="evidence" value="ECO:0007669"/>
    <property type="project" value="UniProtKB-KW"/>
</dbReference>
<dbReference type="InterPro" id="IPR000551">
    <property type="entry name" value="MerR-type_HTH_dom"/>
</dbReference>
<dbReference type="Gene3D" id="1.10.1660.10">
    <property type="match status" value="1"/>
</dbReference>
<keyword evidence="2" id="KW-0805">Transcription regulation</keyword>
<dbReference type="Proteomes" id="UP000287756">
    <property type="component" value="Chromosome"/>
</dbReference>
<reference evidence="6 7" key="1">
    <citation type="submission" date="2018-01" db="EMBL/GenBank/DDBJ databases">
        <title>The whole genome sequencing and assembly of Halobacillus litoralis ERB031 strain.</title>
        <authorList>
            <person name="Lee S.-J."/>
            <person name="Park M.-K."/>
            <person name="Kim J.-Y."/>
            <person name="Lee Y.-J."/>
            <person name="Yi H."/>
            <person name="Bahn Y.-S."/>
            <person name="Kim J.F."/>
            <person name="Lee D.-W."/>
        </authorList>
    </citation>
    <scope>NUCLEOTIDE SEQUENCE [LARGE SCALE GENOMIC DNA]</scope>
    <source>
        <strain evidence="6 7">ERB 031</strain>
    </source>
</reference>
<dbReference type="PROSITE" id="PS50937">
    <property type="entry name" value="HTH_MERR_2"/>
    <property type="match status" value="1"/>
</dbReference>